<gene>
    <name evidence="2" type="ORF">E8E12_007126</name>
</gene>
<dbReference type="OrthoDB" id="3766999at2759"/>
<dbReference type="AlphaFoldDB" id="A0A9P4WMR4"/>
<sequence length="183" mass="20813">MSAIWDKASQRLQRAWTPPTLQSPVADLPYSEAAEATASMIEEWKMEQPSIPDLELDLPKPKIKPWYHGCIGGVPIRTLLRRMWTSTRDGIRTNRYGLPARLYVTLWLSLLFYCFGMLAVGIPEGLEMISDKQKNDLHPDYRGPACGPYEKGRFYRVVARQLAVSLPVLCTLTIFFFPAIVNP</sequence>
<proteinExistence type="predicted"/>
<protein>
    <submittedName>
        <fullName evidence="2">Uncharacterized protein</fullName>
    </submittedName>
</protein>
<keyword evidence="1" id="KW-0472">Membrane</keyword>
<organism evidence="2 3">
    <name type="scientific">Didymella heteroderae</name>
    <dbReference type="NCBI Taxonomy" id="1769908"/>
    <lineage>
        <taxon>Eukaryota</taxon>
        <taxon>Fungi</taxon>
        <taxon>Dikarya</taxon>
        <taxon>Ascomycota</taxon>
        <taxon>Pezizomycotina</taxon>
        <taxon>Dothideomycetes</taxon>
        <taxon>Pleosporomycetidae</taxon>
        <taxon>Pleosporales</taxon>
        <taxon>Pleosporineae</taxon>
        <taxon>Didymellaceae</taxon>
        <taxon>Didymella</taxon>
    </lineage>
</organism>
<feature type="transmembrane region" description="Helical" evidence="1">
    <location>
        <begin position="162"/>
        <end position="181"/>
    </location>
</feature>
<evidence type="ECO:0000256" key="1">
    <source>
        <dbReference type="SAM" id="Phobius"/>
    </source>
</evidence>
<feature type="transmembrane region" description="Helical" evidence="1">
    <location>
        <begin position="102"/>
        <end position="122"/>
    </location>
</feature>
<evidence type="ECO:0000313" key="3">
    <source>
        <dbReference type="Proteomes" id="UP000758155"/>
    </source>
</evidence>
<dbReference type="Proteomes" id="UP000758155">
    <property type="component" value="Unassembled WGS sequence"/>
</dbReference>
<accession>A0A9P4WMR4</accession>
<name>A0A9P4WMR4_9PLEO</name>
<keyword evidence="3" id="KW-1185">Reference proteome</keyword>
<reference evidence="2" key="1">
    <citation type="submission" date="2019-04" db="EMBL/GenBank/DDBJ databases">
        <title>Sequencing of skin fungus with MAO and IRED activity.</title>
        <authorList>
            <person name="Marsaioli A.J."/>
            <person name="Bonatto J.M.C."/>
            <person name="Reis Junior O."/>
        </authorList>
    </citation>
    <scope>NUCLEOTIDE SEQUENCE</scope>
    <source>
        <strain evidence="2">28M1</strain>
    </source>
</reference>
<keyword evidence="1" id="KW-1133">Transmembrane helix</keyword>
<dbReference type="EMBL" id="SWKV01000048">
    <property type="protein sequence ID" value="KAF3036714.1"/>
    <property type="molecule type" value="Genomic_DNA"/>
</dbReference>
<comment type="caution">
    <text evidence="2">The sequence shown here is derived from an EMBL/GenBank/DDBJ whole genome shotgun (WGS) entry which is preliminary data.</text>
</comment>
<keyword evidence="1" id="KW-0812">Transmembrane</keyword>
<evidence type="ECO:0000313" key="2">
    <source>
        <dbReference type="EMBL" id="KAF3036714.1"/>
    </source>
</evidence>